<keyword evidence="2" id="KW-1185">Reference proteome</keyword>
<evidence type="ECO:0000313" key="2">
    <source>
        <dbReference type="Proteomes" id="UP000825598"/>
    </source>
</evidence>
<reference evidence="1" key="1">
    <citation type="submission" date="2021-07" db="EMBL/GenBank/DDBJ databases">
        <title>Complete Genome Sequences of Mycobacterium farcinogenes Isolated from Clinical Specimens from Patients in Thailand.</title>
        <authorList>
            <person name="Sodsai P."/>
        </authorList>
    </citation>
    <scope>NUCLEOTIDE SEQUENCE</scope>
    <source>
        <strain evidence="1">BKK/CU-MFGFA-001</strain>
    </source>
</reference>
<name>A0ACD1FEA2_MYCFR</name>
<protein>
    <submittedName>
        <fullName evidence="1">Uncharacterized protein</fullName>
    </submittedName>
</protein>
<dbReference type="Proteomes" id="UP000825598">
    <property type="component" value="Chromosome"/>
</dbReference>
<gene>
    <name evidence="1" type="ORF">K6L26_26045</name>
</gene>
<evidence type="ECO:0000313" key="1">
    <source>
        <dbReference type="EMBL" id="QZH65404.1"/>
    </source>
</evidence>
<proteinExistence type="predicted"/>
<sequence>MHDADDLADQLRLTPRELDALHSLRLQMMHADISGERRDARKQSKQLILNEFHRAFLVTVRTCGDQVSSGSFGPDMAAQRAGDIDSRSRAMILMIELMTFNPWHPTEKWVTGARRAGLEVAVQQLAGVSSDDLNATTREFDALLRQLRRKSIKWGRVAAASVVGLGVGAATAGWAAPAVGAAIGGSLGLSGAAATSAGLAMLGGGSIATGGFGVLGGTILLSGAGGVFAAGAAGATARFSRLATAEVVADAIKLDLLAKLVLADSQDRDQKLRRVAEGLQSRINDFSEKNQPPQ</sequence>
<accession>A0ACD1FEA2</accession>
<organism evidence="1 2">
    <name type="scientific">Mycolicibacterium farcinogenes</name>
    <name type="common">Mycobacterium farcinogenes</name>
    <dbReference type="NCBI Taxonomy" id="1802"/>
    <lineage>
        <taxon>Bacteria</taxon>
        <taxon>Bacillati</taxon>
        <taxon>Actinomycetota</taxon>
        <taxon>Actinomycetes</taxon>
        <taxon>Mycobacteriales</taxon>
        <taxon>Mycobacteriaceae</taxon>
        <taxon>Mycolicibacterium</taxon>
    </lineage>
</organism>
<dbReference type="EMBL" id="CP081673">
    <property type="protein sequence ID" value="QZH65404.1"/>
    <property type="molecule type" value="Genomic_DNA"/>
</dbReference>